<keyword evidence="4" id="KW-1185">Reference proteome</keyword>
<name>A0ABX8XED6_SHEPU</name>
<feature type="domain" description="DUF4097" evidence="2">
    <location>
        <begin position="41"/>
        <end position="223"/>
    </location>
</feature>
<evidence type="ECO:0000313" key="3">
    <source>
        <dbReference type="EMBL" id="QYX73507.1"/>
    </source>
</evidence>
<dbReference type="Proteomes" id="UP000827084">
    <property type="component" value="Chromosome"/>
</dbReference>
<evidence type="ECO:0000259" key="2">
    <source>
        <dbReference type="Pfam" id="PF13349"/>
    </source>
</evidence>
<proteinExistence type="predicted"/>
<accession>A0ABX8XED6</accession>
<feature type="chain" id="PRO_5046798837" evidence="1">
    <location>
        <begin position="27"/>
        <end position="318"/>
    </location>
</feature>
<dbReference type="InterPro" id="IPR025164">
    <property type="entry name" value="Toastrack_DUF4097"/>
</dbReference>
<dbReference type="Pfam" id="PF13349">
    <property type="entry name" value="DUF4097"/>
    <property type="match status" value="1"/>
</dbReference>
<evidence type="ECO:0000256" key="1">
    <source>
        <dbReference type="SAM" id="SignalP"/>
    </source>
</evidence>
<dbReference type="GeneID" id="67442300"/>
<gene>
    <name evidence="3" type="ORF">K3G22_03535</name>
</gene>
<organism evidence="3 4">
    <name type="scientific">Shewanella putrefaciens</name>
    <name type="common">Pseudomonas putrefaciens</name>
    <dbReference type="NCBI Taxonomy" id="24"/>
    <lineage>
        <taxon>Bacteria</taxon>
        <taxon>Pseudomonadati</taxon>
        <taxon>Pseudomonadota</taxon>
        <taxon>Gammaproteobacteria</taxon>
        <taxon>Alteromonadales</taxon>
        <taxon>Shewanellaceae</taxon>
        <taxon>Shewanella</taxon>
    </lineage>
</organism>
<keyword evidence="1" id="KW-0732">Signal</keyword>
<sequence length="318" mass="33955">MSNINLTKASLLASALYLGLMGTVFAAQSVDKQLSITSGTQLQIKVQRGDLQIQTWDKDEVSVTGTLDELSEGFVFEQKGNNLTIEDKMPRHYNGSDDKGSKLTIKVPKTVKLNADTISANMQIAQVKGELDLNSVSGNITADGLGGSPSLHTVSGDITTKGLEGKVMLETVSGKIQDTESQGEIKYRLVSGDLNSQTLAEKVKVEQVSGEITADFSKAKEISVRTVSGDTQISLAKTFDKANVDSVSGDITLTFPEQPDANFDLNGGPSGKIKNGLSQDMPQKQKYISNESLSFQTGAGTAEVKMNSISGNLILKTR</sequence>
<feature type="signal peptide" evidence="1">
    <location>
        <begin position="1"/>
        <end position="26"/>
    </location>
</feature>
<dbReference type="EMBL" id="CP080635">
    <property type="protein sequence ID" value="QYX73507.1"/>
    <property type="molecule type" value="Genomic_DNA"/>
</dbReference>
<dbReference type="RefSeq" id="WP_011790637.1">
    <property type="nucleotide sequence ID" value="NZ_BMPK01000004.1"/>
</dbReference>
<evidence type="ECO:0000313" key="4">
    <source>
        <dbReference type="Proteomes" id="UP000827084"/>
    </source>
</evidence>
<protein>
    <submittedName>
        <fullName evidence="3">DUF4097 domain-containing protein</fullName>
    </submittedName>
</protein>
<reference evidence="3 4" key="1">
    <citation type="submission" date="2021-08" db="EMBL/GenBank/DDBJ databases">
        <title>Shewanella putrefaciens YZ-J, complete genome.</title>
        <authorList>
            <person name="Yi Z."/>
        </authorList>
    </citation>
    <scope>NUCLEOTIDE SEQUENCE [LARGE SCALE GENOMIC DNA]</scope>
    <source>
        <strain evidence="3 4">YZ-J</strain>
    </source>
</reference>